<dbReference type="GO" id="GO:0071897">
    <property type="term" value="P:DNA biosynthetic process"/>
    <property type="evidence" value="ECO:0007669"/>
    <property type="project" value="UniProtKB-ARBA"/>
</dbReference>
<dbReference type="InterPro" id="IPR043502">
    <property type="entry name" value="DNA/RNA_pol_sf"/>
</dbReference>
<organism evidence="1 2">
    <name type="scientific">Eumeta variegata</name>
    <name type="common">Bagworm moth</name>
    <name type="synonym">Eumeta japonica</name>
    <dbReference type="NCBI Taxonomy" id="151549"/>
    <lineage>
        <taxon>Eukaryota</taxon>
        <taxon>Metazoa</taxon>
        <taxon>Ecdysozoa</taxon>
        <taxon>Arthropoda</taxon>
        <taxon>Hexapoda</taxon>
        <taxon>Insecta</taxon>
        <taxon>Pterygota</taxon>
        <taxon>Neoptera</taxon>
        <taxon>Endopterygota</taxon>
        <taxon>Lepidoptera</taxon>
        <taxon>Glossata</taxon>
        <taxon>Ditrysia</taxon>
        <taxon>Tineoidea</taxon>
        <taxon>Psychidae</taxon>
        <taxon>Oiketicinae</taxon>
        <taxon>Eumeta</taxon>
    </lineage>
</organism>
<reference evidence="1 2" key="1">
    <citation type="journal article" date="2019" name="Commun. Biol.">
        <title>The bagworm genome reveals a unique fibroin gene that provides high tensile strength.</title>
        <authorList>
            <person name="Kono N."/>
            <person name="Nakamura H."/>
            <person name="Ohtoshi R."/>
            <person name="Tomita M."/>
            <person name="Numata K."/>
            <person name="Arakawa K."/>
        </authorList>
    </citation>
    <scope>NUCLEOTIDE SEQUENCE [LARGE SCALE GENOMIC DNA]</scope>
</reference>
<gene>
    <name evidence="1" type="ORF">EVAR_94545_1</name>
</gene>
<dbReference type="STRING" id="151549.A0A4C1UW47"/>
<name>A0A4C1UW47_EUMVA</name>
<dbReference type="InterPro" id="IPR043128">
    <property type="entry name" value="Rev_trsase/Diguanyl_cyclase"/>
</dbReference>
<dbReference type="SUPFAM" id="SSF56672">
    <property type="entry name" value="DNA/RNA polymerases"/>
    <property type="match status" value="1"/>
</dbReference>
<dbReference type="Gene3D" id="3.30.70.270">
    <property type="match status" value="1"/>
</dbReference>
<accession>A0A4C1UW47</accession>
<dbReference type="OrthoDB" id="420169at2759"/>
<comment type="caution">
    <text evidence="1">The sequence shown here is derived from an EMBL/GenBank/DDBJ whole genome shotgun (WGS) entry which is preliminary data.</text>
</comment>
<proteinExistence type="predicted"/>
<dbReference type="AlphaFoldDB" id="A0A4C1UW47"/>
<dbReference type="Proteomes" id="UP000299102">
    <property type="component" value="Unassembled WGS sequence"/>
</dbReference>
<dbReference type="EMBL" id="BGZK01000230">
    <property type="protein sequence ID" value="GBP30236.1"/>
    <property type="molecule type" value="Genomic_DNA"/>
</dbReference>
<protein>
    <submittedName>
        <fullName evidence="1">Uncharacterized protein</fullName>
    </submittedName>
</protein>
<evidence type="ECO:0000313" key="1">
    <source>
        <dbReference type="EMBL" id="GBP30236.1"/>
    </source>
</evidence>
<sequence length="135" mass="15310">MQPSPDSHGREAMEGSLNVNKKLSIGQRDELQGVLFIPYFQNRRFDNVFKQSEIFANLDLTSGYWQKVISEDRSKIAFITLSGIFELNVVLNELWTSQANFQKKKMMDTVLAGINYRNAIVYVDDVRGAADKSAA</sequence>
<keyword evidence="2" id="KW-1185">Reference proteome</keyword>
<evidence type="ECO:0000313" key="2">
    <source>
        <dbReference type="Proteomes" id="UP000299102"/>
    </source>
</evidence>